<comment type="caution">
    <text evidence="2">The sequence shown here is derived from an EMBL/GenBank/DDBJ whole genome shotgun (WGS) entry which is preliminary data.</text>
</comment>
<dbReference type="InterPro" id="IPR027267">
    <property type="entry name" value="AH/BAR_dom_sf"/>
</dbReference>
<dbReference type="OrthoDB" id="167114at2759"/>
<keyword evidence="3" id="KW-1185">Reference proteome</keyword>
<proteinExistence type="predicted"/>
<feature type="non-terminal residue" evidence="2">
    <location>
        <position position="1"/>
    </location>
</feature>
<dbReference type="Proteomes" id="UP000243217">
    <property type="component" value="Unassembled WGS sequence"/>
</dbReference>
<organism evidence="2 3">
    <name type="scientific">Thraustotheca clavata</name>
    <dbReference type="NCBI Taxonomy" id="74557"/>
    <lineage>
        <taxon>Eukaryota</taxon>
        <taxon>Sar</taxon>
        <taxon>Stramenopiles</taxon>
        <taxon>Oomycota</taxon>
        <taxon>Saprolegniomycetes</taxon>
        <taxon>Saprolegniales</taxon>
        <taxon>Achlyaceae</taxon>
        <taxon>Thraustotheca</taxon>
    </lineage>
</organism>
<feature type="compositionally biased region" description="Polar residues" evidence="1">
    <location>
        <begin position="404"/>
        <end position="421"/>
    </location>
</feature>
<dbReference type="EMBL" id="JNBS01001327">
    <property type="protein sequence ID" value="OQS01928.1"/>
    <property type="molecule type" value="Genomic_DNA"/>
</dbReference>
<evidence type="ECO:0008006" key="4">
    <source>
        <dbReference type="Google" id="ProtNLM"/>
    </source>
</evidence>
<dbReference type="Gene3D" id="1.20.1270.60">
    <property type="entry name" value="Arfaptin homology (AH) domain/BAR domain"/>
    <property type="match status" value="1"/>
</dbReference>
<evidence type="ECO:0000256" key="1">
    <source>
        <dbReference type="SAM" id="MobiDB-lite"/>
    </source>
</evidence>
<gene>
    <name evidence="2" type="ORF">THRCLA_05638</name>
</gene>
<name>A0A1V9ZV89_9STRA</name>
<evidence type="ECO:0000313" key="3">
    <source>
        <dbReference type="Proteomes" id="UP000243217"/>
    </source>
</evidence>
<feature type="region of interest" description="Disordered" evidence="1">
    <location>
        <begin position="376"/>
        <end position="421"/>
    </location>
</feature>
<protein>
    <recommendedName>
        <fullName evidence="4">BAR domain-containing protein</fullName>
    </recommendedName>
</protein>
<dbReference type="SUPFAM" id="SSF103657">
    <property type="entry name" value="BAR/IMD domain-like"/>
    <property type="match status" value="1"/>
</dbReference>
<dbReference type="STRING" id="74557.A0A1V9ZV89"/>
<dbReference type="AlphaFoldDB" id="A0A1V9ZV89"/>
<reference evidence="2 3" key="1">
    <citation type="journal article" date="2014" name="Genome Biol. Evol.">
        <title>The secreted proteins of Achlya hypogyna and Thraustotheca clavata identify the ancestral oomycete secretome and reveal gene acquisitions by horizontal gene transfer.</title>
        <authorList>
            <person name="Misner I."/>
            <person name="Blouin N."/>
            <person name="Leonard G."/>
            <person name="Richards T.A."/>
            <person name="Lane C.E."/>
        </authorList>
    </citation>
    <scope>NUCLEOTIDE SEQUENCE [LARGE SCALE GENOMIC DNA]</scope>
    <source>
        <strain evidence="2 3">ATCC 34112</strain>
    </source>
</reference>
<sequence>FEQLQSGVLNLDNALHGFILSLKAFHASSNVLLRAVEDVVNIRCSDNPTDSPEVKQFIDVFKACSLNIDITKFNDMIKLFETRVQKPSQGWLRQVEKLKTEIEHFNESHLTYDHYTKKVQTLRDAHNKRAGAGKQEKSKDVDKLVRNEQKLVNITNEYNEASDRTIDNLRGFLKSRDSTLLPLVQRIIEFRVSYAKEVFDLTSTMEPLLKISSYDENLERLESFAPSGHDLEGSTTSPKKVVETSEPDVQTLSFNDFVGTSPSAPAPPLNSFNDFVGTSPSAPAQDLLQTSAAENSMATTTNSWSDFNSNDPPSFNSNASTSFTSFGEQVVPGSSHIVTSGNFGSNSTNTVVLTHPQAETTKDFNFTAAPPTANEFNPFSSSPPAPFGDTAFTPPPPPPAANTVPHQQQCGFDSFDFMSNQ</sequence>
<accession>A0A1V9ZV89</accession>
<evidence type="ECO:0000313" key="2">
    <source>
        <dbReference type="EMBL" id="OQS01928.1"/>
    </source>
</evidence>